<name>A0A1H3RE28_9FIRM</name>
<comment type="catalytic activity">
    <reaction evidence="1">
        <text>Hydrolysis of DNA containing ring-opened 7-methylguanine residues, releasing 2,6-diamino-4-hydroxy-5-(N-methyl)formamidopyrimidine.</text>
        <dbReference type="EC" id="3.2.2.23"/>
    </reaction>
</comment>
<dbReference type="Gene3D" id="3.20.190.10">
    <property type="entry name" value="MutM-like, N-terminal"/>
    <property type="match status" value="1"/>
</dbReference>
<dbReference type="GO" id="GO:0003906">
    <property type="term" value="F:DNA-(apurinic or apyrimidinic site) endonuclease activity"/>
    <property type="evidence" value="ECO:0007669"/>
    <property type="project" value="InterPro"/>
</dbReference>
<keyword evidence="17" id="KW-1185">Reference proteome</keyword>
<gene>
    <name evidence="16" type="ORF">SAMN05660462_02330</name>
</gene>
<sequence>MLEIPEALTIAKQINNTIKGRKVVDVIANYSSHKFAWYHGEPQDYKELLRGSTIQNATACGGLVHIKLDSAVILIGDGANLRYHEKGQKTPAKHQLLLELDDSSKVSATVQMYGGIWCFRDEAEFDNIYYKIAKEKPSPLSEEFDEEYFNKLISQQEVQKLSIKVFLATEQRIPGLGNGVLQDILWNASVNPKTKVSSLDDEQLHELFKAIKSVLCEMTDLNGRDTEKDFFGNNGGYKTMMSKNNVDSPCVKCGTIIKKETYYGGSIYYCEKCQPK</sequence>
<evidence type="ECO:0000256" key="11">
    <source>
        <dbReference type="ARBA" id="ARBA00023268"/>
    </source>
</evidence>
<dbReference type="SMART" id="SM01232">
    <property type="entry name" value="H2TH"/>
    <property type="match status" value="1"/>
</dbReference>
<evidence type="ECO:0000256" key="5">
    <source>
        <dbReference type="ARBA" id="ARBA00022771"/>
    </source>
</evidence>
<dbReference type="InterPro" id="IPR000214">
    <property type="entry name" value="Znf_DNA_glyclase/AP_lyase"/>
</dbReference>
<dbReference type="PROSITE" id="PS51066">
    <property type="entry name" value="ZF_FPG_2"/>
    <property type="match status" value="1"/>
</dbReference>
<organism evidence="16 17">
    <name type="scientific">Proteiniborus ethanoligenes</name>
    <dbReference type="NCBI Taxonomy" id="415015"/>
    <lineage>
        <taxon>Bacteria</taxon>
        <taxon>Bacillati</taxon>
        <taxon>Bacillota</taxon>
        <taxon>Clostridia</taxon>
        <taxon>Eubacteriales</taxon>
        <taxon>Proteiniborus</taxon>
    </lineage>
</organism>
<protein>
    <submittedName>
        <fullName evidence="16">Formamidopyrimidine-DNA glycosylase</fullName>
    </submittedName>
</protein>
<evidence type="ECO:0000256" key="2">
    <source>
        <dbReference type="ARBA" id="ARBA00009409"/>
    </source>
</evidence>
<dbReference type="STRING" id="415015.SAMN05660462_02330"/>
<evidence type="ECO:0000256" key="9">
    <source>
        <dbReference type="ARBA" id="ARBA00023204"/>
    </source>
</evidence>
<dbReference type="InterPro" id="IPR012319">
    <property type="entry name" value="FPG_cat"/>
</dbReference>
<dbReference type="RefSeq" id="WP_091731449.1">
    <property type="nucleotide sequence ID" value="NZ_FNQE01000027.1"/>
</dbReference>
<keyword evidence="5 13" id="KW-0863">Zinc-finger</keyword>
<evidence type="ECO:0000256" key="12">
    <source>
        <dbReference type="ARBA" id="ARBA00023295"/>
    </source>
</evidence>
<evidence type="ECO:0000256" key="6">
    <source>
        <dbReference type="ARBA" id="ARBA00022801"/>
    </source>
</evidence>
<evidence type="ECO:0000256" key="8">
    <source>
        <dbReference type="ARBA" id="ARBA00023125"/>
    </source>
</evidence>
<dbReference type="Proteomes" id="UP000198625">
    <property type="component" value="Unassembled WGS sequence"/>
</dbReference>
<dbReference type="Gene3D" id="1.10.8.50">
    <property type="match status" value="1"/>
</dbReference>
<dbReference type="InterPro" id="IPR010979">
    <property type="entry name" value="Ribosomal_uS13-like_H2TH"/>
</dbReference>
<dbReference type="InterPro" id="IPR035937">
    <property type="entry name" value="FPG_N"/>
</dbReference>
<keyword evidence="8" id="KW-0238">DNA-binding</keyword>
<keyword evidence="10" id="KW-0456">Lyase</keyword>
<keyword evidence="12" id="KW-0326">Glycosidase</keyword>
<keyword evidence="3" id="KW-0479">Metal-binding</keyword>
<evidence type="ECO:0000313" key="16">
    <source>
        <dbReference type="EMBL" id="SDZ23906.1"/>
    </source>
</evidence>
<dbReference type="GO" id="GO:0003684">
    <property type="term" value="F:damaged DNA binding"/>
    <property type="evidence" value="ECO:0007669"/>
    <property type="project" value="InterPro"/>
</dbReference>
<evidence type="ECO:0000313" key="17">
    <source>
        <dbReference type="Proteomes" id="UP000198625"/>
    </source>
</evidence>
<feature type="domain" description="Formamidopyrimidine-DNA glycosylase catalytic" evidence="15">
    <location>
        <begin position="2"/>
        <end position="126"/>
    </location>
</feature>
<evidence type="ECO:0000256" key="1">
    <source>
        <dbReference type="ARBA" id="ARBA00001668"/>
    </source>
</evidence>
<dbReference type="Pfam" id="PF06831">
    <property type="entry name" value="H2TH"/>
    <property type="match status" value="1"/>
</dbReference>
<dbReference type="OrthoDB" id="9800855at2"/>
<dbReference type="InterPro" id="IPR015886">
    <property type="entry name" value="H2TH_FPG"/>
</dbReference>
<accession>A0A1H3RE28</accession>
<dbReference type="EMBL" id="FNQE01000027">
    <property type="protein sequence ID" value="SDZ23906.1"/>
    <property type="molecule type" value="Genomic_DNA"/>
</dbReference>
<dbReference type="AlphaFoldDB" id="A0A1H3RE28"/>
<evidence type="ECO:0000259" key="14">
    <source>
        <dbReference type="PROSITE" id="PS51066"/>
    </source>
</evidence>
<dbReference type="SUPFAM" id="SSF57716">
    <property type="entry name" value="Glucocorticoid receptor-like (DNA-binding domain)"/>
    <property type="match status" value="1"/>
</dbReference>
<evidence type="ECO:0000259" key="15">
    <source>
        <dbReference type="PROSITE" id="PS51068"/>
    </source>
</evidence>
<dbReference type="PANTHER" id="PTHR22993:SF9">
    <property type="entry name" value="FORMAMIDOPYRIMIDINE-DNA GLYCOSYLASE"/>
    <property type="match status" value="1"/>
</dbReference>
<keyword evidence="11" id="KW-0511">Multifunctional enzyme</keyword>
<dbReference type="Pfam" id="PF01149">
    <property type="entry name" value="Fapy_DNA_glyco"/>
    <property type="match status" value="1"/>
</dbReference>
<feature type="domain" description="FPG-type" evidence="14">
    <location>
        <begin position="239"/>
        <end position="275"/>
    </location>
</feature>
<evidence type="ECO:0000256" key="7">
    <source>
        <dbReference type="ARBA" id="ARBA00022833"/>
    </source>
</evidence>
<evidence type="ECO:0000256" key="13">
    <source>
        <dbReference type="PROSITE-ProRule" id="PRU00391"/>
    </source>
</evidence>
<reference evidence="16 17" key="1">
    <citation type="submission" date="2016-10" db="EMBL/GenBank/DDBJ databases">
        <authorList>
            <person name="de Groot N.N."/>
        </authorList>
    </citation>
    <scope>NUCLEOTIDE SEQUENCE [LARGE SCALE GENOMIC DNA]</scope>
    <source>
        <strain evidence="16 17">DSM 21650</strain>
    </source>
</reference>
<dbReference type="SUPFAM" id="SSF46946">
    <property type="entry name" value="S13-like H2TH domain"/>
    <property type="match status" value="1"/>
</dbReference>
<dbReference type="PROSITE" id="PS51068">
    <property type="entry name" value="FPG_CAT"/>
    <property type="match status" value="1"/>
</dbReference>
<keyword evidence="4" id="KW-0227">DNA damage</keyword>
<dbReference type="PANTHER" id="PTHR22993">
    <property type="entry name" value="FORMAMIDOPYRIMIDINE-DNA GLYCOSYLASE"/>
    <property type="match status" value="1"/>
</dbReference>
<keyword evidence="9" id="KW-0234">DNA repair</keyword>
<dbReference type="GO" id="GO:0034039">
    <property type="term" value="F:8-oxo-7,8-dihydroguanine DNA N-glycosylase activity"/>
    <property type="evidence" value="ECO:0007669"/>
    <property type="project" value="TreeGrafter"/>
</dbReference>
<evidence type="ECO:0000256" key="3">
    <source>
        <dbReference type="ARBA" id="ARBA00022723"/>
    </source>
</evidence>
<evidence type="ECO:0000256" key="4">
    <source>
        <dbReference type="ARBA" id="ARBA00022763"/>
    </source>
</evidence>
<dbReference type="GO" id="GO:0006284">
    <property type="term" value="P:base-excision repair"/>
    <property type="evidence" value="ECO:0007669"/>
    <property type="project" value="InterPro"/>
</dbReference>
<proteinExistence type="inferred from homology"/>
<comment type="similarity">
    <text evidence="2">Belongs to the FPG family.</text>
</comment>
<keyword evidence="6" id="KW-0378">Hydrolase</keyword>
<keyword evidence="7" id="KW-0862">Zinc</keyword>
<evidence type="ECO:0000256" key="10">
    <source>
        <dbReference type="ARBA" id="ARBA00023239"/>
    </source>
</evidence>
<dbReference type="GO" id="GO:0016829">
    <property type="term" value="F:lyase activity"/>
    <property type="evidence" value="ECO:0007669"/>
    <property type="project" value="UniProtKB-KW"/>
</dbReference>
<dbReference type="GO" id="GO:0008270">
    <property type="term" value="F:zinc ion binding"/>
    <property type="evidence" value="ECO:0007669"/>
    <property type="project" value="UniProtKB-KW"/>
</dbReference>
<dbReference type="SUPFAM" id="SSF81624">
    <property type="entry name" value="N-terminal domain of MutM-like DNA repair proteins"/>
    <property type="match status" value="1"/>
</dbReference>